<dbReference type="InterPro" id="IPR032806">
    <property type="entry name" value="YbfD_N"/>
</dbReference>
<dbReference type="Pfam" id="PF13808">
    <property type="entry name" value="DDE_Tnp_1_assoc"/>
    <property type="match status" value="1"/>
</dbReference>
<keyword evidence="1" id="KW-0472">Membrane</keyword>
<accession>A0A399F8W7</accession>
<reference evidence="3 4" key="1">
    <citation type="submission" date="2018-08" db="EMBL/GenBank/DDBJ databases">
        <title>Meiothermus granaticius genome AF-68 sequencing project.</title>
        <authorList>
            <person name="Da Costa M.S."/>
            <person name="Albuquerque L."/>
            <person name="Raposo P."/>
            <person name="Froufe H.J.C."/>
            <person name="Barroso C.S."/>
            <person name="Egas C."/>
        </authorList>
    </citation>
    <scope>NUCLEOTIDE SEQUENCE [LARGE SCALE GENOMIC DNA]</scope>
    <source>
        <strain evidence="3 4">AF-68</strain>
    </source>
</reference>
<dbReference type="RefSeq" id="WP_170146468.1">
    <property type="nucleotide sequence ID" value="NZ_BJXM01000045.1"/>
</dbReference>
<keyword evidence="1" id="KW-0812">Transmembrane</keyword>
<organism evidence="3 4">
    <name type="scientific">Meiothermus granaticius NBRC 107808</name>
    <dbReference type="NCBI Taxonomy" id="1227551"/>
    <lineage>
        <taxon>Bacteria</taxon>
        <taxon>Thermotogati</taxon>
        <taxon>Deinococcota</taxon>
        <taxon>Deinococci</taxon>
        <taxon>Thermales</taxon>
        <taxon>Thermaceae</taxon>
        <taxon>Meiothermus</taxon>
    </lineage>
</organism>
<feature type="transmembrane region" description="Helical" evidence="1">
    <location>
        <begin position="31"/>
        <end position="54"/>
    </location>
</feature>
<keyword evidence="1" id="KW-1133">Transmembrane helix</keyword>
<sequence length="118" mass="13413">MQTTIQIPSPISYLMEVPDLRARNTTYDWRLLFMLVLMGLGSGRTNVLAIAQWVQDQRDWLLSLGLGRRASGRALPAQATLYRFVWALEQQAAALEQALKQWAKAVWRVLQEQGEAKA</sequence>
<dbReference type="AlphaFoldDB" id="A0A399F8W7"/>
<feature type="domain" description="H repeat-associated protein N-terminal" evidence="2">
    <location>
        <begin position="12"/>
        <end position="103"/>
    </location>
</feature>
<evidence type="ECO:0000259" key="2">
    <source>
        <dbReference type="Pfam" id="PF13808"/>
    </source>
</evidence>
<comment type="caution">
    <text evidence="3">The sequence shown here is derived from an EMBL/GenBank/DDBJ whole genome shotgun (WGS) entry which is preliminary data.</text>
</comment>
<dbReference type="Proteomes" id="UP000266178">
    <property type="component" value="Unassembled WGS sequence"/>
</dbReference>
<name>A0A399F8W7_9DEIN</name>
<gene>
    <name evidence="3" type="ORF">Mgrana_02375</name>
</gene>
<evidence type="ECO:0000313" key="3">
    <source>
        <dbReference type="EMBL" id="RIH91709.1"/>
    </source>
</evidence>
<keyword evidence="4" id="KW-1185">Reference proteome</keyword>
<protein>
    <submittedName>
        <fullName evidence="3">DDE Tnp 1-associated</fullName>
    </submittedName>
</protein>
<proteinExistence type="predicted"/>
<evidence type="ECO:0000313" key="4">
    <source>
        <dbReference type="Proteomes" id="UP000266178"/>
    </source>
</evidence>
<dbReference type="EMBL" id="QWLB01000034">
    <property type="protein sequence ID" value="RIH91709.1"/>
    <property type="molecule type" value="Genomic_DNA"/>
</dbReference>
<evidence type="ECO:0000256" key="1">
    <source>
        <dbReference type="SAM" id="Phobius"/>
    </source>
</evidence>